<gene>
    <name evidence="6" type="ORF">ASIM_LOCUS19909</name>
</gene>
<evidence type="ECO:0000256" key="4">
    <source>
        <dbReference type="PROSITE-ProRule" id="PRU00125"/>
    </source>
</evidence>
<dbReference type="WBParaSite" id="ASIM_0002052601-mRNA-1">
    <property type="protein sequence ID" value="ASIM_0002052601-mRNA-1"/>
    <property type="gene ID" value="ASIM_0002052601"/>
</dbReference>
<dbReference type="GO" id="GO:0003714">
    <property type="term" value="F:transcription corepressor activity"/>
    <property type="evidence" value="ECO:0007669"/>
    <property type="project" value="TreeGrafter"/>
</dbReference>
<dbReference type="Proteomes" id="UP000267096">
    <property type="component" value="Unassembled WGS sequence"/>
</dbReference>
<dbReference type="OrthoDB" id="25414at2759"/>
<dbReference type="PROSITE" id="PS00478">
    <property type="entry name" value="LIM_DOMAIN_1"/>
    <property type="match status" value="1"/>
</dbReference>
<dbReference type="GO" id="GO:0000932">
    <property type="term" value="C:P-body"/>
    <property type="evidence" value="ECO:0007669"/>
    <property type="project" value="TreeGrafter"/>
</dbReference>
<dbReference type="AlphaFoldDB" id="A0A0M3KHR1"/>
<dbReference type="PROSITE" id="PS50023">
    <property type="entry name" value="LIM_DOMAIN_2"/>
    <property type="match status" value="1"/>
</dbReference>
<evidence type="ECO:0000313" key="6">
    <source>
        <dbReference type="EMBL" id="VDK72972.1"/>
    </source>
</evidence>
<dbReference type="SMART" id="SM00132">
    <property type="entry name" value="LIM"/>
    <property type="match status" value="1"/>
</dbReference>
<reference evidence="8" key="1">
    <citation type="submission" date="2017-02" db="UniProtKB">
        <authorList>
            <consortium name="WormBaseParasite"/>
        </authorList>
    </citation>
    <scope>IDENTIFICATION</scope>
</reference>
<sequence>ICDICGKEVTDETQVTCALGKIYHKKSEPYNVSQLQTRGKTYCEEDYLYSGMHETAERCAACSHLIVDMVLQALGKSYHPKCFRCEVCRRCLDGIPFAVDDYGKVYCMEDYHTKFAPKCFACHKPIMPAMDSGETVRVVAIDKDYHVECYVCEVIISNNHYNSFLFVS</sequence>
<dbReference type="GO" id="GO:0001666">
    <property type="term" value="P:response to hypoxia"/>
    <property type="evidence" value="ECO:0007669"/>
    <property type="project" value="TreeGrafter"/>
</dbReference>
<dbReference type="PANTHER" id="PTHR24219:SF4">
    <property type="entry name" value="LIM DOMAIN-CONTAINING PROTEIN JUB"/>
    <property type="match status" value="1"/>
</dbReference>
<name>A0A0M3KHR1_ANISI</name>
<dbReference type="EMBL" id="UYRR01038234">
    <property type="protein sequence ID" value="VDK72972.1"/>
    <property type="molecule type" value="Genomic_DNA"/>
</dbReference>
<proteinExistence type="predicted"/>
<organism evidence="8">
    <name type="scientific">Anisakis simplex</name>
    <name type="common">Herring worm</name>
    <dbReference type="NCBI Taxonomy" id="6269"/>
    <lineage>
        <taxon>Eukaryota</taxon>
        <taxon>Metazoa</taxon>
        <taxon>Ecdysozoa</taxon>
        <taxon>Nematoda</taxon>
        <taxon>Chromadorea</taxon>
        <taxon>Rhabditida</taxon>
        <taxon>Spirurina</taxon>
        <taxon>Ascaridomorpha</taxon>
        <taxon>Ascaridoidea</taxon>
        <taxon>Anisakidae</taxon>
        <taxon>Anisakis</taxon>
        <taxon>Anisakis simplex complex</taxon>
    </lineage>
</organism>
<dbReference type="GO" id="GO:0007010">
    <property type="term" value="P:cytoskeleton organization"/>
    <property type="evidence" value="ECO:0007669"/>
    <property type="project" value="TreeGrafter"/>
</dbReference>
<keyword evidence="1 4" id="KW-0479">Metal-binding</keyword>
<dbReference type="GO" id="GO:0005634">
    <property type="term" value="C:nucleus"/>
    <property type="evidence" value="ECO:0007669"/>
    <property type="project" value="TreeGrafter"/>
</dbReference>
<dbReference type="GO" id="GO:0046872">
    <property type="term" value="F:metal ion binding"/>
    <property type="evidence" value="ECO:0007669"/>
    <property type="project" value="UniProtKB-KW"/>
</dbReference>
<dbReference type="Pfam" id="PF00412">
    <property type="entry name" value="LIM"/>
    <property type="match status" value="1"/>
</dbReference>
<reference evidence="6 7" key="2">
    <citation type="submission" date="2018-11" db="EMBL/GenBank/DDBJ databases">
        <authorList>
            <consortium name="Pathogen Informatics"/>
        </authorList>
    </citation>
    <scope>NUCLEOTIDE SEQUENCE [LARGE SCALE GENOMIC DNA]</scope>
</reference>
<keyword evidence="2 4" id="KW-0862">Zinc</keyword>
<evidence type="ECO:0000313" key="7">
    <source>
        <dbReference type="Proteomes" id="UP000267096"/>
    </source>
</evidence>
<protein>
    <submittedName>
        <fullName evidence="8">Putative limd1 (inferred by orthology to a S. mansoni protein)</fullName>
    </submittedName>
</protein>
<evidence type="ECO:0000256" key="1">
    <source>
        <dbReference type="ARBA" id="ARBA00022723"/>
    </source>
</evidence>
<dbReference type="PANTHER" id="PTHR24219">
    <property type="entry name" value="LIM DOMAIN-CONTAINING PROTEIN JUB"/>
    <property type="match status" value="1"/>
</dbReference>
<feature type="domain" description="LIM zinc-binding" evidence="5">
    <location>
        <begin position="57"/>
        <end position="117"/>
    </location>
</feature>
<evidence type="ECO:0000313" key="8">
    <source>
        <dbReference type="WBParaSite" id="ASIM_0002052601-mRNA-1"/>
    </source>
</evidence>
<evidence type="ECO:0000256" key="2">
    <source>
        <dbReference type="ARBA" id="ARBA00022833"/>
    </source>
</evidence>
<dbReference type="GO" id="GO:0005912">
    <property type="term" value="C:adherens junction"/>
    <property type="evidence" value="ECO:0007669"/>
    <property type="project" value="TreeGrafter"/>
</dbReference>
<evidence type="ECO:0000256" key="3">
    <source>
        <dbReference type="ARBA" id="ARBA00023038"/>
    </source>
</evidence>
<dbReference type="GO" id="GO:0035331">
    <property type="term" value="P:negative regulation of hippo signaling"/>
    <property type="evidence" value="ECO:0007669"/>
    <property type="project" value="TreeGrafter"/>
</dbReference>
<keyword evidence="3 4" id="KW-0440">LIM domain</keyword>
<evidence type="ECO:0000259" key="5">
    <source>
        <dbReference type="PROSITE" id="PS50023"/>
    </source>
</evidence>
<dbReference type="InterPro" id="IPR047172">
    <property type="entry name" value="Ajuba-like"/>
</dbReference>
<dbReference type="GO" id="GO:0005667">
    <property type="term" value="C:transcription regulator complex"/>
    <property type="evidence" value="ECO:0007669"/>
    <property type="project" value="TreeGrafter"/>
</dbReference>
<accession>A0A0M3KHR1</accession>
<dbReference type="Gene3D" id="2.10.110.10">
    <property type="entry name" value="Cysteine Rich Protein"/>
    <property type="match status" value="2"/>
</dbReference>
<dbReference type="InterPro" id="IPR001781">
    <property type="entry name" value="Znf_LIM"/>
</dbReference>
<keyword evidence="7" id="KW-1185">Reference proteome</keyword>
<dbReference type="SUPFAM" id="SSF57716">
    <property type="entry name" value="Glucocorticoid receptor-like (DNA-binding domain)"/>
    <property type="match status" value="2"/>
</dbReference>